<gene>
    <name evidence="2" type="ORF">G6N73_33065</name>
</gene>
<dbReference type="Gene3D" id="3.10.100.10">
    <property type="entry name" value="Mannose-Binding Protein A, subunit A"/>
    <property type="match status" value="1"/>
</dbReference>
<reference evidence="2 3" key="1">
    <citation type="submission" date="2020-02" db="EMBL/GenBank/DDBJ databases">
        <title>Genome sequence of strain CCNWXJ40-4.</title>
        <authorList>
            <person name="Gao J."/>
            <person name="Sun J."/>
        </authorList>
    </citation>
    <scope>NUCLEOTIDE SEQUENCE [LARGE SCALE GENOMIC DNA]</scope>
    <source>
        <strain evidence="2 3">CCNWXJ 40-4</strain>
    </source>
</reference>
<feature type="signal peptide" evidence="1">
    <location>
        <begin position="1"/>
        <end position="19"/>
    </location>
</feature>
<keyword evidence="1" id="KW-0732">Signal</keyword>
<dbReference type="RefSeq" id="WP_165034133.1">
    <property type="nucleotide sequence ID" value="NZ_JAAKZF010000132.1"/>
</dbReference>
<comment type="caution">
    <text evidence="2">The sequence shown here is derived from an EMBL/GenBank/DDBJ whole genome shotgun (WGS) entry which is preliminary data.</text>
</comment>
<feature type="chain" id="PRO_5026252711" description="Lectin" evidence="1">
    <location>
        <begin position="20"/>
        <end position="209"/>
    </location>
</feature>
<dbReference type="AlphaFoldDB" id="A0A6G4WNV8"/>
<evidence type="ECO:0000313" key="2">
    <source>
        <dbReference type="EMBL" id="NGO55790.1"/>
    </source>
</evidence>
<proteinExistence type="predicted"/>
<evidence type="ECO:0000256" key="1">
    <source>
        <dbReference type="SAM" id="SignalP"/>
    </source>
</evidence>
<sequence length="209" mass="21376">MKRSLFLASAAFATTISFAAAQDNAMSFFITSQGPGNGANLGGLAGADAHCTSLAEAAGSSGKTWRAYLSTSSENAKDRIGSGPWFNQKGEKIADDVASLHSDANNITKDTALNEKGEVVSGRGDQPNRHDILTGSMPDGTVAADQTCGDWTLGGAEGAAMLGHHDRMGLDDSAAAKSWNSSHASRGGCSLEALKGTGGDGLLYCFATN</sequence>
<dbReference type="InterPro" id="IPR016187">
    <property type="entry name" value="CTDL_fold"/>
</dbReference>
<evidence type="ECO:0008006" key="4">
    <source>
        <dbReference type="Google" id="ProtNLM"/>
    </source>
</evidence>
<protein>
    <recommendedName>
        <fullName evidence="4">Lectin</fullName>
    </recommendedName>
</protein>
<dbReference type="InterPro" id="IPR016186">
    <property type="entry name" value="C-type_lectin-like/link_sf"/>
</dbReference>
<organism evidence="2 3">
    <name type="scientific">Allomesorhizobium camelthorni</name>
    <dbReference type="NCBI Taxonomy" id="475069"/>
    <lineage>
        <taxon>Bacteria</taxon>
        <taxon>Pseudomonadati</taxon>
        <taxon>Pseudomonadota</taxon>
        <taxon>Alphaproteobacteria</taxon>
        <taxon>Hyphomicrobiales</taxon>
        <taxon>Phyllobacteriaceae</taxon>
        <taxon>Allomesorhizobium</taxon>
    </lineage>
</organism>
<keyword evidence="3" id="KW-1185">Reference proteome</keyword>
<dbReference type="EMBL" id="JAAKZF010000132">
    <property type="protein sequence ID" value="NGO55790.1"/>
    <property type="molecule type" value="Genomic_DNA"/>
</dbReference>
<name>A0A6G4WNV8_9HYPH</name>
<dbReference type="Proteomes" id="UP001642900">
    <property type="component" value="Unassembled WGS sequence"/>
</dbReference>
<evidence type="ECO:0000313" key="3">
    <source>
        <dbReference type="Proteomes" id="UP001642900"/>
    </source>
</evidence>
<accession>A0A6G4WNV8</accession>
<dbReference type="SUPFAM" id="SSF56436">
    <property type="entry name" value="C-type lectin-like"/>
    <property type="match status" value="1"/>
</dbReference>